<dbReference type="EMBL" id="CM003604">
    <property type="protein sequence ID" value="KYP72895.1"/>
    <property type="molecule type" value="Genomic_DNA"/>
</dbReference>
<accession>A0A151U0U0</accession>
<keyword evidence="2" id="KW-1185">Reference proteome</keyword>
<name>A0A151U0U0_CAJCA</name>
<organism evidence="1 2">
    <name type="scientific">Cajanus cajan</name>
    <name type="common">Pigeon pea</name>
    <name type="synonym">Cajanus indicus</name>
    <dbReference type="NCBI Taxonomy" id="3821"/>
    <lineage>
        <taxon>Eukaryota</taxon>
        <taxon>Viridiplantae</taxon>
        <taxon>Streptophyta</taxon>
        <taxon>Embryophyta</taxon>
        <taxon>Tracheophyta</taxon>
        <taxon>Spermatophyta</taxon>
        <taxon>Magnoliopsida</taxon>
        <taxon>eudicotyledons</taxon>
        <taxon>Gunneridae</taxon>
        <taxon>Pentapetalae</taxon>
        <taxon>rosids</taxon>
        <taxon>fabids</taxon>
        <taxon>Fabales</taxon>
        <taxon>Fabaceae</taxon>
        <taxon>Papilionoideae</taxon>
        <taxon>50 kb inversion clade</taxon>
        <taxon>NPAAA clade</taxon>
        <taxon>indigoferoid/millettioid clade</taxon>
        <taxon>Phaseoleae</taxon>
        <taxon>Cajanus</taxon>
    </lineage>
</organism>
<dbReference type="Proteomes" id="UP000075243">
    <property type="component" value="Chromosome 2"/>
</dbReference>
<dbReference type="PANTHER" id="PTHR11439:SF517">
    <property type="entry name" value="CYSTEINE-RICH RLK (RECEPTOR-LIKE PROTEIN KINASE) 8"/>
    <property type="match status" value="1"/>
</dbReference>
<dbReference type="PANTHER" id="PTHR11439">
    <property type="entry name" value="GAG-POL-RELATED RETROTRANSPOSON"/>
    <property type="match status" value="1"/>
</dbReference>
<sequence>MSGKKLSKDKGGMRADETLFKQLVGSLMYLIVTRPDLMYDVSLISRFMTSPTLACNKKNLTYVKRTTGFGIFYKKGESNLTSGFVFMMGFGVVSWSSKKQTVVALSTTEAEYIVATLCACQCVWLRRLLEKIRVKEKTGIVVMCDNNSTIQLSKNPVFHGENKHIDVRFHFLRDLVNDGVIKLSHCNSQDQLANIMTKPLKLE</sequence>
<dbReference type="OMA" id="HIDIHEH"/>
<dbReference type="AlphaFoldDB" id="A0A151U0U0"/>
<evidence type="ECO:0000313" key="1">
    <source>
        <dbReference type="EMBL" id="KYP72895.1"/>
    </source>
</evidence>
<gene>
    <name evidence="1" type="ORF">KK1_005499</name>
</gene>
<evidence type="ECO:0000313" key="2">
    <source>
        <dbReference type="Proteomes" id="UP000075243"/>
    </source>
</evidence>
<dbReference type="STRING" id="3821.A0A151U0U0"/>
<dbReference type="Gramene" id="C.cajan_05366.t">
    <property type="protein sequence ID" value="C.cajan_05366.t"/>
    <property type="gene ID" value="C.cajan_05366"/>
</dbReference>
<protein>
    <submittedName>
        <fullName evidence="1">Retrovirus-related Pol polyprotein from transposon TNT 1-94</fullName>
    </submittedName>
</protein>
<proteinExistence type="predicted"/>
<reference evidence="1 2" key="1">
    <citation type="journal article" date="2012" name="Nat. Biotechnol.">
        <title>Draft genome sequence of pigeonpea (Cajanus cajan), an orphan legume crop of resource-poor farmers.</title>
        <authorList>
            <person name="Varshney R.K."/>
            <person name="Chen W."/>
            <person name="Li Y."/>
            <person name="Bharti A.K."/>
            <person name="Saxena R.K."/>
            <person name="Schlueter J.A."/>
            <person name="Donoghue M.T."/>
            <person name="Azam S."/>
            <person name="Fan G."/>
            <person name="Whaley A.M."/>
            <person name="Farmer A.D."/>
            <person name="Sheridan J."/>
            <person name="Iwata A."/>
            <person name="Tuteja R."/>
            <person name="Penmetsa R.V."/>
            <person name="Wu W."/>
            <person name="Upadhyaya H.D."/>
            <person name="Yang S.P."/>
            <person name="Shah T."/>
            <person name="Saxena K.B."/>
            <person name="Michael T."/>
            <person name="McCombie W.R."/>
            <person name="Yang B."/>
            <person name="Zhang G."/>
            <person name="Yang H."/>
            <person name="Wang J."/>
            <person name="Spillane C."/>
            <person name="Cook D.R."/>
            <person name="May G.D."/>
            <person name="Xu X."/>
            <person name="Jackson S.A."/>
        </authorList>
    </citation>
    <scope>NUCLEOTIDE SEQUENCE [LARGE SCALE GENOMIC DNA]</scope>
    <source>
        <strain evidence="2">cv. Asha</strain>
    </source>
</reference>
<dbReference type="CDD" id="cd09272">
    <property type="entry name" value="RNase_HI_RT_Ty1"/>
    <property type="match status" value="1"/>
</dbReference>